<dbReference type="AlphaFoldDB" id="A0A3B0TDU5"/>
<gene>
    <name evidence="14" type="ORF">MNBD_ALPHA09-2180</name>
</gene>
<organism evidence="14">
    <name type="scientific">hydrothermal vent metagenome</name>
    <dbReference type="NCBI Taxonomy" id="652676"/>
    <lineage>
        <taxon>unclassified sequences</taxon>
        <taxon>metagenomes</taxon>
        <taxon>ecological metagenomes</taxon>
    </lineage>
</organism>
<dbReference type="EC" id="1.1.1.85" evidence="4"/>
<protein>
    <recommendedName>
        <fullName evidence="4">3-isopropylmalate dehydrogenase</fullName>
        <ecNumber evidence="4">1.1.1.85</ecNumber>
    </recommendedName>
</protein>
<comment type="cofactor">
    <cofactor evidence="2">
        <name>Mg(2+)</name>
        <dbReference type="ChEBI" id="CHEBI:18420"/>
    </cofactor>
</comment>
<keyword evidence="8" id="KW-0460">Magnesium</keyword>
<dbReference type="FunFam" id="3.40.718.10:FF:000006">
    <property type="entry name" value="3-isopropylmalate dehydrogenase"/>
    <property type="match status" value="1"/>
</dbReference>
<feature type="domain" description="Isopropylmalate dehydrogenase-like" evidence="13">
    <location>
        <begin position="8"/>
        <end position="360"/>
    </location>
</feature>
<reference evidence="14" key="1">
    <citation type="submission" date="2018-06" db="EMBL/GenBank/DDBJ databases">
        <authorList>
            <person name="Zhirakovskaya E."/>
        </authorList>
    </citation>
    <scope>NUCLEOTIDE SEQUENCE</scope>
</reference>
<evidence type="ECO:0000256" key="4">
    <source>
        <dbReference type="ARBA" id="ARBA00013101"/>
    </source>
</evidence>
<keyword evidence="9 14" id="KW-0560">Oxidoreductase</keyword>
<evidence type="ECO:0000256" key="1">
    <source>
        <dbReference type="ARBA" id="ARBA00001936"/>
    </source>
</evidence>
<evidence type="ECO:0000256" key="9">
    <source>
        <dbReference type="ARBA" id="ARBA00023002"/>
    </source>
</evidence>
<evidence type="ECO:0000256" key="3">
    <source>
        <dbReference type="ARBA" id="ARBA00011738"/>
    </source>
</evidence>
<dbReference type="GO" id="GO:0000287">
    <property type="term" value="F:magnesium ion binding"/>
    <property type="evidence" value="ECO:0007669"/>
    <property type="project" value="InterPro"/>
</dbReference>
<evidence type="ECO:0000256" key="11">
    <source>
        <dbReference type="ARBA" id="ARBA00023211"/>
    </source>
</evidence>
<dbReference type="EMBL" id="UOEM01000010">
    <property type="protein sequence ID" value="VAW10329.1"/>
    <property type="molecule type" value="Genomic_DNA"/>
</dbReference>
<keyword evidence="12" id="KW-0100">Branched-chain amino acid biosynthesis</keyword>
<evidence type="ECO:0000259" key="13">
    <source>
        <dbReference type="SMART" id="SM01329"/>
    </source>
</evidence>
<keyword evidence="7" id="KW-0479">Metal-binding</keyword>
<keyword evidence="11" id="KW-0464">Manganese</keyword>
<dbReference type="PROSITE" id="PS00470">
    <property type="entry name" value="IDH_IMDH"/>
    <property type="match status" value="1"/>
</dbReference>
<evidence type="ECO:0000256" key="8">
    <source>
        <dbReference type="ARBA" id="ARBA00022842"/>
    </source>
</evidence>
<name>A0A3B0TDU5_9ZZZZ</name>
<dbReference type="PANTHER" id="PTHR43275:SF1">
    <property type="entry name" value="D-MALATE DEHYDROGENASE [DECARBOXYLATING]"/>
    <property type="match status" value="1"/>
</dbReference>
<comment type="subunit">
    <text evidence="3">Homodimer.</text>
</comment>
<proteinExistence type="predicted"/>
<evidence type="ECO:0000256" key="2">
    <source>
        <dbReference type="ARBA" id="ARBA00001946"/>
    </source>
</evidence>
<dbReference type="Gene3D" id="3.40.718.10">
    <property type="entry name" value="Isopropylmalate Dehydrogenase"/>
    <property type="match status" value="1"/>
</dbReference>
<dbReference type="GO" id="GO:0003862">
    <property type="term" value="F:3-isopropylmalate dehydrogenase activity"/>
    <property type="evidence" value="ECO:0007669"/>
    <property type="project" value="UniProtKB-EC"/>
</dbReference>
<sequence>MISTPSFDIATISGDGIGPEVIDPCIGLLEQVQASVGGFKLNFIDVPAGAGLYARTGDAYPEISKAAAKAADAILLSALGLPDIRYPDGTEITPQIELRFQLGLYAGVRPVRPIPGLKGHLPLADPRAMDIDMVLVRESTEGLFASYGKGTVEDDRIARDTMVITRNTCERLFDFSFALAASRGKGGGGGNVVCVDKANVFQSLAFFRKIFDERAENFPSIDTDHCYVDAMALNMVRHPWAYDVAVTENMFGDILSDLGAGLVGGMGMAPSADIGDNHGVFQPCHGSAPDIAGKGVANPTAMFLSAGMMLDWLGTRHDNAACRSGGALLRAAVDKAFEAGDLIPGELGGSARTDDVTGSVLDALKDLAPANKLSQAQT</sequence>
<dbReference type="GO" id="GO:0051287">
    <property type="term" value="F:NAD binding"/>
    <property type="evidence" value="ECO:0007669"/>
    <property type="project" value="InterPro"/>
</dbReference>
<evidence type="ECO:0000256" key="10">
    <source>
        <dbReference type="ARBA" id="ARBA00023027"/>
    </source>
</evidence>
<evidence type="ECO:0000256" key="5">
    <source>
        <dbReference type="ARBA" id="ARBA00022430"/>
    </source>
</evidence>
<dbReference type="SUPFAM" id="SSF53659">
    <property type="entry name" value="Isocitrate/Isopropylmalate dehydrogenase-like"/>
    <property type="match status" value="1"/>
</dbReference>
<evidence type="ECO:0000256" key="6">
    <source>
        <dbReference type="ARBA" id="ARBA00022605"/>
    </source>
</evidence>
<evidence type="ECO:0000313" key="14">
    <source>
        <dbReference type="EMBL" id="VAW10329.1"/>
    </source>
</evidence>
<keyword evidence="5" id="KW-0432">Leucine biosynthesis</keyword>
<dbReference type="PANTHER" id="PTHR43275">
    <property type="entry name" value="D-MALATE DEHYDROGENASE [DECARBOXYLATING]"/>
    <property type="match status" value="1"/>
</dbReference>
<keyword evidence="10" id="KW-0520">NAD</keyword>
<dbReference type="InterPro" id="IPR050501">
    <property type="entry name" value="ICDH/IPMDH"/>
</dbReference>
<dbReference type="GO" id="GO:0009098">
    <property type="term" value="P:L-leucine biosynthetic process"/>
    <property type="evidence" value="ECO:0007669"/>
    <property type="project" value="UniProtKB-KW"/>
</dbReference>
<evidence type="ECO:0000256" key="7">
    <source>
        <dbReference type="ARBA" id="ARBA00022723"/>
    </source>
</evidence>
<comment type="cofactor">
    <cofactor evidence="1">
        <name>Mn(2+)</name>
        <dbReference type="ChEBI" id="CHEBI:29035"/>
    </cofactor>
</comment>
<dbReference type="InterPro" id="IPR019818">
    <property type="entry name" value="IsoCit/isopropylmalate_DH_CS"/>
</dbReference>
<evidence type="ECO:0000256" key="12">
    <source>
        <dbReference type="ARBA" id="ARBA00023304"/>
    </source>
</evidence>
<dbReference type="InterPro" id="IPR024084">
    <property type="entry name" value="IsoPropMal-DH-like_dom"/>
</dbReference>
<dbReference type="SMART" id="SM01329">
    <property type="entry name" value="Iso_dh"/>
    <property type="match status" value="1"/>
</dbReference>
<keyword evidence="6" id="KW-0028">Amino-acid biosynthesis</keyword>
<dbReference type="Pfam" id="PF00180">
    <property type="entry name" value="Iso_dh"/>
    <property type="match status" value="1"/>
</dbReference>
<accession>A0A3B0TDU5</accession>